<accession>A0AAW0U248</accession>
<proteinExistence type="predicted"/>
<protein>
    <submittedName>
        <fullName evidence="2">Uncharacterized protein</fullName>
    </submittedName>
</protein>
<evidence type="ECO:0000256" key="1">
    <source>
        <dbReference type="SAM" id="MobiDB-lite"/>
    </source>
</evidence>
<feature type="compositionally biased region" description="Basic and acidic residues" evidence="1">
    <location>
        <begin position="1"/>
        <end position="16"/>
    </location>
</feature>
<feature type="region of interest" description="Disordered" evidence="1">
    <location>
        <begin position="101"/>
        <end position="141"/>
    </location>
</feature>
<organism evidence="2 3">
    <name type="scientific">Scylla paramamosain</name>
    <name type="common">Mud crab</name>
    <dbReference type="NCBI Taxonomy" id="85552"/>
    <lineage>
        <taxon>Eukaryota</taxon>
        <taxon>Metazoa</taxon>
        <taxon>Ecdysozoa</taxon>
        <taxon>Arthropoda</taxon>
        <taxon>Crustacea</taxon>
        <taxon>Multicrustacea</taxon>
        <taxon>Malacostraca</taxon>
        <taxon>Eumalacostraca</taxon>
        <taxon>Eucarida</taxon>
        <taxon>Decapoda</taxon>
        <taxon>Pleocyemata</taxon>
        <taxon>Brachyura</taxon>
        <taxon>Eubrachyura</taxon>
        <taxon>Portunoidea</taxon>
        <taxon>Portunidae</taxon>
        <taxon>Portuninae</taxon>
        <taxon>Scylla</taxon>
    </lineage>
</organism>
<comment type="caution">
    <text evidence="2">The sequence shown here is derived from an EMBL/GenBank/DDBJ whole genome shotgun (WGS) entry which is preliminary data.</text>
</comment>
<dbReference type="AlphaFoldDB" id="A0AAW0U248"/>
<sequence>MAGRGGREGDRGEQGRVRQAHPVYTLAPQESSANFGSPCHQPCHALPALNITLSTPCLHPPLVLLHRYTLPLPPLTHSPSGRPHFTTPFLLGSLASPPPLTLALRHPSVTPPPTRTPPETGGHQSGWWGEGGRGEGRGGSV</sequence>
<evidence type="ECO:0000313" key="3">
    <source>
        <dbReference type="Proteomes" id="UP001487740"/>
    </source>
</evidence>
<gene>
    <name evidence="2" type="ORF">O3P69_014668</name>
</gene>
<name>A0AAW0U248_SCYPA</name>
<dbReference type="Proteomes" id="UP001487740">
    <property type="component" value="Unassembled WGS sequence"/>
</dbReference>
<dbReference type="EMBL" id="JARAKH010000022">
    <property type="protein sequence ID" value="KAK8392462.1"/>
    <property type="molecule type" value="Genomic_DNA"/>
</dbReference>
<evidence type="ECO:0000313" key="2">
    <source>
        <dbReference type="EMBL" id="KAK8392462.1"/>
    </source>
</evidence>
<keyword evidence="3" id="KW-1185">Reference proteome</keyword>
<feature type="compositionally biased region" description="Basic and acidic residues" evidence="1">
    <location>
        <begin position="132"/>
        <end position="141"/>
    </location>
</feature>
<reference evidence="2 3" key="1">
    <citation type="submission" date="2023-03" db="EMBL/GenBank/DDBJ databases">
        <title>High-quality genome of Scylla paramamosain provides insights in environmental adaptation.</title>
        <authorList>
            <person name="Zhang L."/>
        </authorList>
    </citation>
    <scope>NUCLEOTIDE SEQUENCE [LARGE SCALE GENOMIC DNA]</scope>
    <source>
        <strain evidence="2">LZ_2023a</strain>
        <tissue evidence="2">Muscle</tissue>
    </source>
</reference>
<feature type="region of interest" description="Disordered" evidence="1">
    <location>
        <begin position="1"/>
        <end position="22"/>
    </location>
</feature>